<organism evidence="10 11">
    <name type="scientific">Candida verbasci</name>
    <dbReference type="NCBI Taxonomy" id="1227364"/>
    <lineage>
        <taxon>Eukaryota</taxon>
        <taxon>Fungi</taxon>
        <taxon>Dikarya</taxon>
        <taxon>Ascomycota</taxon>
        <taxon>Saccharomycotina</taxon>
        <taxon>Pichiomycetes</taxon>
        <taxon>Debaryomycetaceae</taxon>
        <taxon>Candida/Lodderomyces clade</taxon>
        <taxon>Candida</taxon>
    </lineage>
</organism>
<keyword evidence="4 8" id="KW-1133">Transmembrane helix</keyword>
<evidence type="ECO:0000313" key="11">
    <source>
        <dbReference type="Proteomes" id="UP001152885"/>
    </source>
</evidence>
<keyword evidence="3 8" id="KW-0812">Transmembrane</keyword>
<dbReference type="Gene3D" id="1.20.58.70">
    <property type="match status" value="1"/>
</dbReference>
<dbReference type="PANTHER" id="PTHR19957:SF307">
    <property type="entry name" value="PROTEIN SSO1-RELATED"/>
    <property type="match status" value="1"/>
</dbReference>
<dbReference type="Pfam" id="PF05739">
    <property type="entry name" value="SNARE"/>
    <property type="match status" value="1"/>
</dbReference>
<dbReference type="GO" id="GO:0006887">
    <property type="term" value="P:exocytosis"/>
    <property type="evidence" value="ECO:0007669"/>
    <property type="project" value="TreeGrafter"/>
</dbReference>
<comment type="subcellular location">
    <subcellularLocation>
        <location evidence="1">Membrane</location>
        <topology evidence="1">Single-pass type IV membrane protein</topology>
    </subcellularLocation>
</comment>
<dbReference type="GO" id="GO:0031201">
    <property type="term" value="C:SNARE complex"/>
    <property type="evidence" value="ECO:0007669"/>
    <property type="project" value="TreeGrafter"/>
</dbReference>
<dbReference type="GO" id="GO:0048278">
    <property type="term" value="P:vesicle docking"/>
    <property type="evidence" value="ECO:0007669"/>
    <property type="project" value="TreeGrafter"/>
</dbReference>
<feature type="compositionally biased region" description="Polar residues" evidence="7">
    <location>
        <begin position="31"/>
        <end position="48"/>
    </location>
</feature>
<dbReference type="InterPro" id="IPR045242">
    <property type="entry name" value="Syntaxin"/>
</dbReference>
<comment type="similarity">
    <text evidence="2">Belongs to the syntaxin family.</text>
</comment>
<name>A0A9W4XAB6_9ASCO</name>
<keyword evidence="6 8" id="KW-0472">Membrane</keyword>
<evidence type="ECO:0000256" key="8">
    <source>
        <dbReference type="SAM" id="Phobius"/>
    </source>
</evidence>
<dbReference type="InterPro" id="IPR000727">
    <property type="entry name" value="T_SNARE_dom"/>
</dbReference>
<dbReference type="GO" id="GO:0000149">
    <property type="term" value="F:SNARE binding"/>
    <property type="evidence" value="ECO:0007669"/>
    <property type="project" value="TreeGrafter"/>
</dbReference>
<keyword evidence="5" id="KW-0175">Coiled coil</keyword>
<dbReference type="PANTHER" id="PTHR19957">
    <property type="entry name" value="SYNTAXIN"/>
    <property type="match status" value="1"/>
</dbReference>
<evidence type="ECO:0000256" key="1">
    <source>
        <dbReference type="ARBA" id="ARBA00004211"/>
    </source>
</evidence>
<dbReference type="EMBL" id="CANTUO010000002">
    <property type="protein sequence ID" value="CAI5758139.1"/>
    <property type="molecule type" value="Genomic_DNA"/>
</dbReference>
<dbReference type="GO" id="GO:0006906">
    <property type="term" value="P:vesicle fusion"/>
    <property type="evidence" value="ECO:0007669"/>
    <property type="project" value="TreeGrafter"/>
</dbReference>
<dbReference type="SMART" id="SM00397">
    <property type="entry name" value="t_SNARE"/>
    <property type="match status" value="1"/>
</dbReference>
<comment type="caution">
    <text evidence="10">The sequence shown here is derived from an EMBL/GenBank/DDBJ whole genome shotgun (WGS) entry which is preliminary data.</text>
</comment>
<sequence>MSNPYAKQDGGYQSYNTNQYQPPTNPPQPQDSYEMSTYSNTYGSNNLSGKQYGEDDFVQFMNEIQDINSQLDNYSNLINLIDNKQKNFLHGIDLNDEETEYDSNQIENLVNEAQSLQLDLKSRIKNVQTQAIHSKDQTKVDQAETARKRFLDLIQDYRLVEAKNKESTKQQAARQYQIIKPDATQEEIKAVVEDGSQQYFQQALMQSNRRGEARSVLNEVQIRHRELLKLEKTMAELTQLFHDMEELVIEQDQPIQQIEEQTGTAQHDIEQGVGHTNKAVKSAKSARKKKLWCLAIVIICIIIVVVIIAAYFGSKN</sequence>
<evidence type="ECO:0000256" key="6">
    <source>
        <dbReference type="ARBA" id="ARBA00023136"/>
    </source>
</evidence>
<dbReference type="OrthoDB" id="10255013at2759"/>
<accession>A0A9W4XAB6</accession>
<feature type="domain" description="T-SNARE coiled-coil homology" evidence="9">
    <location>
        <begin position="217"/>
        <end position="279"/>
    </location>
</feature>
<evidence type="ECO:0000256" key="3">
    <source>
        <dbReference type="ARBA" id="ARBA00022692"/>
    </source>
</evidence>
<dbReference type="GO" id="GO:0006886">
    <property type="term" value="P:intracellular protein transport"/>
    <property type="evidence" value="ECO:0007669"/>
    <property type="project" value="TreeGrafter"/>
</dbReference>
<evidence type="ECO:0000259" key="9">
    <source>
        <dbReference type="PROSITE" id="PS50192"/>
    </source>
</evidence>
<dbReference type="GO" id="GO:0005886">
    <property type="term" value="C:plasma membrane"/>
    <property type="evidence" value="ECO:0007669"/>
    <property type="project" value="TreeGrafter"/>
</dbReference>
<dbReference type="CDD" id="cd15849">
    <property type="entry name" value="SNARE_Sso1"/>
    <property type="match status" value="1"/>
</dbReference>
<keyword evidence="11" id="KW-1185">Reference proteome</keyword>
<evidence type="ECO:0000256" key="2">
    <source>
        <dbReference type="ARBA" id="ARBA00009063"/>
    </source>
</evidence>
<evidence type="ECO:0000256" key="5">
    <source>
        <dbReference type="ARBA" id="ARBA00023054"/>
    </source>
</evidence>
<evidence type="ECO:0000256" key="7">
    <source>
        <dbReference type="SAM" id="MobiDB-lite"/>
    </source>
</evidence>
<dbReference type="FunFam" id="1.20.58.70:FF:000008">
    <property type="entry name" value="Syntaxin family protein"/>
    <property type="match status" value="1"/>
</dbReference>
<dbReference type="AlphaFoldDB" id="A0A9W4XAB6"/>
<evidence type="ECO:0000313" key="10">
    <source>
        <dbReference type="EMBL" id="CAI5758139.1"/>
    </source>
</evidence>
<protein>
    <recommendedName>
        <fullName evidence="9">t-SNARE coiled-coil homology domain-containing protein</fullName>
    </recommendedName>
</protein>
<dbReference type="PROSITE" id="PS50192">
    <property type="entry name" value="T_SNARE"/>
    <property type="match status" value="1"/>
</dbReference>
<dbReference type="GO" id="GO:0005484">
    <property type="term" value="F:SNAP receptor activity"/>
    <property type="evidence" value="ECO:0007669"/>
    <property type="project" value="TreeGrafter"/>
</dbReference>
<gene>
    <name evidence="10" type="ORF">CANVERA_P2652</name>
</gene>
<feature type="transmembrane region" description="Helical" evidence="8">
    <location>
        <begin position="291"/>
        <end position="312"/>
    </location>
</feature>
<dbReference type="GO" id="GO:0012505">
    <property type="term" value="C:endomembrane system"/>
    <property type="evidence" value="ECO:0007669"/>
    <property type="project" value="TreeGrafter"/>
</dbReference>
<dbReference type="Pfam" id="PF00804">
    <property type="entry name" value="Syntaxin"/>
    <property type="match status" value="1"/>
</dbReference>
<proteinExistence type="inferred from homology"/>
<dbReference type="InterPro" id="IPR010989">
    <property type="entry name" value="SNARE"/>
</dbReference>
<reference evidence="10" key="1">
    <citation type="submission" date="2022-12" db="EMBL/GenBank/DDBJ databases">
        <authorList>
            <person name="Brejova B."/>
        </authorList>
    </citation>
    <scope>NUCLEOTIDE SEQUENCE</scope>
</reference>
<dbReference type="InterPro" id="IPR006011">
    <property type="entry name" value="Syntaxin_N"/>
</dbReference>
<evidence type="ECO:0000256" key="4">
    <source>
        <dbReference type="ARBA" id="ARBA00022989"/>
    </source>
</evidence>
<dbReference type="Proteomes" id="UP001152885">
    <property type="component" value="Unassembled WGS sequence"/>
</dbReference>
<dbReference type="SUPFAM" id="SSF47661">
    <property type="entry name" value="t-snare proteins"/>
    <property type="match status" value="1"/>
</dbReference>
<feature type="region of interest" description="Disordered" evidence="7">
    <location>
        <begin position="1"/>
        <end position="48"/>
    </location>
</feature>